<organism evidence="1 2">
    <name type="scientific">SAR324 cluster bacterium</name>
    <dbReference type="NCBI Taxonomy" id="2024889"/>
    <lineage>
        <taxon>Bacteria</taxon>
        <taxon>Deltaproteobacteria</taxon>
        <taxon>SAR324 cluster</taxon>
    </lineage>
</organism>
<dbReference type="Proteomes" id="UP000524246">
    <property type="component" value="Unassembled WGS sequence"/>
</dbReference>
<evidence type="ECO:0000313" key="2">
    <source>
        <dbReference type="Proteomes" id="UP000524246"/>
    </source>
</evidence>
<reference evidence="1 2" key="1">
    <citation type="journal article" date="2020" name="Biotechnol. Biofuels">
        <title>New insights from the biogas microbiome by comprehensive genome-resolved metagenomics of nearly 1600 species originating from multiple anaerobic digesters.</title>
        <authorList>
            <person name="Campanaro S."/>
            <person name="Treu L."/>
            <person name="Rodriguez-R L.M."/>
            <person name="Kovalovszki A."/>
            <person name="Ziels R.M."/>
            <person name="Maus I."/>
            <person name="Zhu X."/>
            <person name="Kougias P.G."/>
            <person name="Basile A."/>
            <person name="Luo G."/>
            <person name="Schluter A."/>
            <person name="Konstantinidis K.T."/>
            <person name="Angelidaki I."/>
        </authorList>
    </citation>
    <scope>NUCLEOTIDE SEQUENCE [LARGE SCALE GENOMIC DNA]</scope>
    <source>
        <strain evidence="1">AS27yjCOA_65</strain>
    </source>
</reference>
<gene>
    <name evidence="1" type="ORF">GYA55_03765</name>
</gene>
<protein>
    <submittedName>
        <fullName evidence="1">Uncharacterized protein</fullName>
    </submittedName>
</protein>
<proteinExistence type="predicted"/>
<dbReference type="AlphaFoldDB" id="A0A7X9IJP2"/>
<accession>A0A7X9IJP2</accession>
<dbReference type="EMBL" id="JAAZON010000149">
    <property type="protein sequence ID" value="NMC62264.1"/>
    <property type="molecule type" value="Genomic_DNA"/>
</dbReference>
<evidence type="ECO:0000313" key="1">
    <source>
        <dbReference type="EMBL" id="NMC62264.1"/>
    </source>
</evidence>
<name>A0A7X9IJP2_9DELT</name>
<sequence length="55" mass="6315">MGRPVGIKNTEDPIVAWTISVPRSLKKRIQLRMINENVNVAWKLIEKLLDATETK</sequence>
<comment type="caution">
    <text evidence="1">The sequence shown here is derived from an EMBL/GenBank/DDBJ whole genome shotgun (WGS) entry which is preliminary data.</text>
</comment>